<name>A0A0K9PU15_ZOSMR</name>
<evidence type="ECO:0000256" key="1">
    <source>
        <dbReference type="SAM" id="MobiDB-lite"/>
    </source>
</evidence>
<keyword evidence="2" id="KW-0812">Transmembrane</keyword>
<accession>A0A0K9PU15</accession>
<evidence type="ECO:0000313" key="4">
    <source>
        <dbReference type="Proteomes" id="UP000036987"/>
    </source>
</evidence>
<evidence type="ECO:0000256" key="2">
    <source>
        <dbReference type="SAM" id="Phobius"/>
    </source>
</evidence>
<feature type="transmembrane region" description="Helical" evidence="2">
    <location>
        <begin position="150"/>
        <end position="173"/>
    </location>
</feature>
<dbReference type="Proteomes" id="UP000036987">
    <property type="component" value="Unassembled WGS sequence"/>
</dbReference>
<reference evidence="4" key="1">
    <citation type="journal article" date="2016" name="Nature">
        <title>The genome of the seagrass Zostera marina reveals angiosperm adaptation to the sea.</title>
        <authorList>
            <person name="Olsen J.L."/>
            <person name="Rouze P."/>
            <person name="Verhelst B."/>
            <person name="Lin Y.-C."/>
            <person name="Bayer T."/>
            <person name="Collen J."/>
            <person name="Dattolo E."/>
            <person name="De Paoli E."/>
            <person name="Dittami S."/>
            <person name="Maumus F."/>
            <person name="Michel G."/>
            <person name="Kersting A."/>
            <person name="Lauritano C."/>
            <person name="Lohaus R."/>
            <person name="Toepel M."/>
            <person name="Tonon T."/>
            <person name="Vanneste K."/>
            <person name="Amirebrahimi M."/>
            <person name="Brakel J."/>
            <person name="Bostroem C."/>
            <person name="Chovatia M."/>
            <person name="Grimwood J."/>
            <person name="Jenkins J.W."/>
            <person name="Jueterbock A."/>
            <person name="Mraz A."/>
            <person name="Stam W.T."/>
            <person name="Tice H."/>
            <person name="Bornberg-Bauer E."/>
            <person name="Green P.J."/>
            <person name="Pearson G.A."/>
            <person name="Procaccini G."/>
            <person name="Duarte C.M."/>
            <person name="Schmutz J."/>
            <person name="Reusch T.B.H."/>
            <person name="Van de Peer Y."/>
        </authorList>
    </citation>
    <scope>NUCLEOTIDE SEQUENCE [LARGE SCALE GENOMIC DNA]</scope>
    <source>
        <strain evidence="4">cv. Finnish</strain>
    </source>
</reference>
<evidence type="ECO:0000313" key="3">
    <source>
        <dbReference type="EMBL" id="KMZ72471.1"/>
    </source>
</evidence>
<organism evidence="3 4">
    <name type="scientific">Zostera marina</name>
    <name type="common">Eelgrass</name>
    <dbReference type="NCBI Taxonomy" id="29655"/>
    <lineage>
        <taxon>Eukaryota</taxon>
        <taxon>Viridiplantae</taxon>
        <taxon>Streptophyta</taxon>
        <taxon>Embryophyta</taxon>
        <taxon>Tracheophyta</taxon>
        <taxon>Spermatophyta</taxon>
        <taxon>Magnoliopsida</taxon>
        <taxon>Liliopsida</taxon>
        <taxon>Zosteraceae</taxon>
        <taxon>Zostera</taxon>
    </lineage>
</organism>
<keyword evidence="2" id="KW-0472">Membrane</keyword>
<gene>
    <name evidence="3" type="ORF">ZOSMA_163G00160</name>
</gene>
<sequence length="228" mass="25972">MKTEAPRLIIISDDDSDIPTTGIETSDVPSIGNETSEIPSTANEISTGQDDSSSFVFPPGLFSLPDFLDPGFVVEPTQYDGKNLTEYNVTSPYHGHPIHSSSSNVPCANQDHSNRVFPNHQAFPQSYHKGYPHVMPNFNHTYPNTFHDNILILFMTISIIIQTISHISFPSYLISPHYYSYERHHFYPYMYDIGFNLYLIILMSFILLVMSSFLEKVTSSIIRDCRHR</sequence>
<dbReference type="EMBL" id="LFYR01000626">
    <property type="protein sequence ID" value="KMZ72471.1"/>
    <property type="molecule type" value="Genomic_DNA"/>
</dbReference>
<protein>
    <submittedName>
        <fullName evidence="3">Uncharacterized protein</fullName>
    </submittedName>
</protein>
<dbReference type="AlphaFoldDB" id="A0A0K9PU15"/>
<keyword evidence="2" id="KW-1133">Transmembrane helix</keyword>
<feature type="compositionally biased region" description="Polar residues" evidence="1">
    <location>
        <begin position="22"/>
        <end position="33"/>
    </location>
</feature>
<feature type="region of interest" description="Disordered" evidence="1">
    <location>
        <begin position="14"/>
        <end position="33"/>
    </location>
</feature>
<comment type="caution">
    <text evidence="3">The sequence shown here is derived from an EMBL/GenBank/DDBJ whole genome shotgun (WGS) entry which is preliminary data.</text>
</comment>
<proteinExistence type="predicted"/>
<keyword evidence="4" id="KW-1185">Reference proteome</keyword>
<feature type="transmembrane region" description="Helical" evidence="2">
    <location>
        <begin position="193"/>
        <end position="214"/>
    </location>
</feature>